<dbReference type="EMBL" id="BX284602">
    <property type="protein sequence ID" value="CUR29998.1"/>
    <property type="molecule type" value="Genomic_DNA"/>
</dbReference>
<dbReference type="ExpressionAtlas" id="A0A0M7REA1">
    <property type="expression patterns" value="baseline"/>
</dbReference>
<dbReference type="WormBase" id="W10D9.6b">
    <property type="protein sequence ID" value="CE51097"/>
    <property type="gene ID" value="WBGene00185079"/>
    <property type="gene designation" value="gvd-1"/>
</dbReference>
<accession>A0A0M7REA1</accession>
<gene>
    <name evidence="1 3" type="primary">gvd-1</name>
    <name evidence="1" type="ORF">CELE_W10D9.6</name>
    <name evidence="3" type="ORF">W10D9.6</name>
</gene>
<dbReference type="AlphaFoldDB" id="A0A0M7REA1"/>
<dbReference type="RefSeq" id="NP_001303803.1">
    <property type="nucleotide sequence ID" value="NM_001316874.4"/>
</dbReference>
<dbReference type="SMR" id="A0A0M7REA1"/>
<evidence type="ECO:0000313" key="1">
    <source>
        <dbReference type="EMBL" id="CUR29998.1"/>
    </source>
</evidence>
<proteinExistence type="evidence at protein level"/>
<keyword evidence="2" id="KW-1185">Reference proteome</keyword>
<name>A0A0M7REA1_CAEEL</name>
<protein>
    <submittedName>
        <fullName evidence="1">Mediator of RNA polymerase II transcription subunit 21</fullName>
    </submittedName>
</protein>
<sequence>MPNASDLLIALRDINSQLRDVIVKQNSEFSTSTIPLPEYDTVDMQALLGTEEVAPQKSLLELVKEDQQRVQTNLDRILAEAEILLQEYDHMKNGLKI</sequence>
<dbReference type="AGR" id="WB:WBGene00185079"/>
<evidence type="ECO:0000313" key="3">
    <source>
        <dbReference type="WormBase" id="W10D9.6b"/>
    </source>
</evidence>
<evidence type="ECO:0007829" key="4">
    <source>
        <dbReference type="PeptideAtlas" id="A0A0M7REA1"/>
    </source>
</evidence>
<reference evidence="1 2" key="1">
    <citation type="journal article" date="1998" name="Science">
        <title>Genome sequence of the nematode C. elegans: a platform for investigating biology.</title>
        <authorList>
            <consortium name="The C. elegans sequencing consortium"/>
            <person name="Sulson J.E."/>
            <person name="Waterston R."/>
        </authorList>
    </citation>
    <scope>NUCLEOTIDE SEQUENCE [LARGE SCALE GENOMIC DNA]</scope>
    <source>
        <strain evidence="1 2">Bristol N2</strain>
    </source>
</reference>
<dbReference type="Proteomes" id="UP000001940">
    <property type="component" value="Chromosome II"/>
</dbReference>
<dbReference type="Bgee" id="WBGene00185079">
    <property type="expression patterns" value="Expressed in larva and 4 other cell types or tissues"/>
</dbReference>
<organism evidence="1 2">
    <name type="scientific">Caenorhabditis elegans</name>
    <dbReference type="NCBI Taxonomy" id="6239"/>
    <lineage>
        <taxon>Eukaryota</taxon>
        <taxon>Metazoa</taxon>
        <taxon>Ecdysozoa</taxon>
        <taxon>Nematoda</taxon>
        <taxon>Chromadorea</taxon>
        <taxon>Rhabditida</taxon>
        <taxon>Rhabditina</taxon>
        <taxon>Rhabditomorpha</taxon>
        <taxon>Rhabditoidea</taxon>
        <taxon>Rhabditidae</taxon>
        <taxon>Peloderinae</taxon>
        <taxon>Caenorhabditis</taxon>
    </lineage>
</organism>
<keyword evidence="4" id="KW-1267">Proteomics identification</keyword>
<evidence type="ECO:0000313" key="2">
    <source>
        <dbReference type="Proteomes" id="UP000001940"/>
    </source>
</evidence>
<dbReference type="OrthoDB" id="10065749at2759"/>
<dbReference type="GeneID" id="13183306"/>
<dbReference type="CTD" id="13183306"/>